<dbReference type="OrthoDB" id="4502894at2759"/>
<reference evidence="2 3" key="1">
    <citation type="submission" date="2017-04" db="EMBL/GenBank/DDBJ databases">
        <title>Draft genome sequence of Tuber borchii Vittad., a whitish edible truffle.</title>
        <authorList>
            <consortium name="DOE Joint Genome Institute"/>
            <person name="Murat C."/>
            <person name="Kuo A."/>
            <person name="Barry K.W."/>
            <person name="Clum A."/>
            <person name="Dockter R.B."/>
            <person name="Fauchery L."/>
            <person name="Iotti M."/>
            <person name="Kohler A."/>
            <person name="Labutti K."/>
            <person name="Lindquist E.A."/>
            <person name="Lipzen A."/>
            <person name="Ohm R.A."/>
            <person name="Wang M."/>
            <person name="Grigoriev I.V."/>
            <person name="Zambonelli A."/>
            <person name="Martin F.M."/>
        </authorList>
    </citation>
    <scope>NUCLEOTIDE SEQUENCE [LARGE SCALE GENOMIC DNA]</scope>
    <source>
        <strain evidence="2 3">Tbo3840</strain>
    </source>
</reference>
<evidence type="ECO:0000313" key="3">
    <source>
        <dbReference type="Proteomes" id="UP000244722"/>
    </source>
</evidence>
<feature type="compositionally biased region" description="Basic residues" evidence="1">
    <location>
        <begin position="136"/>
        <end position="145"/>
    </location>
</feature>
<comment type="caution">
    <text evidence="2">The sequence shown here is derived from an EMBL/GenBank/DDBJ whole genome shotgun (WGS) entry which is preliminary data.</text>
</comment>
<evidence type="ECO:0000313" key="2">
    <source>
        <dbReference type="EMBL" id="PUU73673.1"/>
    </source>
</evidence>
<evidence type="ECO:0000256" key="1">
    <source>
        <dbReference type="SAM" id="MobiDB-lite"/>
    </source>
</evidence>
<name>A0A2T6ZDV8_TUBBO</name>
<feature type="compositionally biased region" description="Acidic residues" evidence="1">
    <location>
        <begin position="151"/>
        <end position="161"/>
    </location>
</feature>
<organism evidence="2 3">
    <name type="scientific">Tuber borchii</name>
    <name type="common">White truffle</name>
    <dbReference type="NCBI Taxonomy" id="42251"/>
    <lineage>
        <taxon>Eukaryota</taxon>
        <taxon>Fungi</taxon>
        <taxon>Dikarya</taxon>
        <taxon>Ascomycota</taxon>
        <taxon>Pezizomycotina</taxon>
        <taxon>Pezizomycetes</taxon>
        <taxon>Pezizales</taxon>
        <taxon>Tuberaceae</taxon>
        <taxon>Tuber</taxon>
    </lineage>
</organism>
<gene>
    <name evidence="2" type="ORF">B9Z19DRAFT_1068792</name>
</gene>
<accession>A0A2T6ZDV8</accession>
<dbReference type="Proteomes" id="UP000244722">
    <property type="component" value="Unassembled WGS sequence"/>
</dbReference>
<feature type="region of interest" description="Disordered" evidence="1">
    <location>
        <begin position="127"/>
        <end position="161"/>
    </location>
</feature>
<protein>
    <submittedName>
        <fullName evidence="2">Uncharacterized protein</fullName>
    </submittedName>
</protein>
<keyword evidence="3" id="KW-1185">Reference proteome</keyword>
<dbReference type="AlphaFoldDB" id="A0A2T6ZDV8"/>
<proteinExistence type="predicted"/>
<sequence length="161" mass="17576">MSLLSILTIHTQACDSGVFTGDYHRELPDQLGLWHAEFAVCGVFTATGISAGAILGLASYFLTDTLDFRNEPRAAPRALGQTRPKKERIRCATKKNTTTATSNTKVPARVLFPQVIPTILEEEDEDSPFLVSGAGGKRRTGRVKRATGWSSEEEEEYKSSG</sequence>
<dbReference type="EMBL" id="NESQ01000355">
    <property type="protein sequence ID" value="PUU73673.1"/>
    <property type="molecule type" value="Genomic_DNA"/>
</dbReference>